<proteinExistence type="predicted"/>
<evidence type="ECO:0000313" key="2">
    <source>
        <dbReference type="EMBL" id="KAK0435741.1"/>
    </source>
</evidence>
<comment type="caution">
    <text evidence="2">The sequence shown here is derived from an EMBL/GenBank/DDBJ whole genome shotgun (WGS) entry which is preliminary data.</text>
</comment>
<accession>A0AA39J421</accession>
<evidence type="ECO:0008006" key="4">
    <source>
        <dbReference type="Google" id="ProtNLM"/>
    </source>
</evidence>
<feature type="coiled-coil region" evidence="1">
    <location>
        <begin position="60"/>
        <end position="87"/>
    </location>
</feature>
<organism evidence="2 3">
    <name type="scientific">Armillaria borealis</name>
    <dbReference type="NCBI Taxonomy" id="47425"/>
    <lineage>
        <taxon>Eukaryota</taxon>
        <taxon>Fungi</taxon>
        <taxon>Dikarya</taxon>
        <taxon>Basidiomycota</taxon>
        <taxon>Agaricomycotina</taxon>
        <taxon>Agaricomycetes</taxon>
        <taxon>Agaricomycetidae</taxon>
        <taxon>Agaricales</taxon>
        <taxon>Marasmiineae</taxon>
        <taxon>Physalacriaceae</taxon>
        <taxon>Armillaria</taxon>
    </lineage>
</organism>
<dbReference type="Proteomes" id="UP001175226">
    <property type="component" value="Unassembled WGS sequence"/>
</dbReference>
<evidence type="ECO:0000313" key="3">
    <source>
        <dbReference type="Proteomes" id="UP001175226"/>
    </source>
</evidence>
<keyword evidence="1" id="KW-0175">Coiled coil</keyword>
<dbReference type="EMBL" id="JAUEPT010000060">
    <property type="protein sequence ID" value="KAK0435741.1"/>
    <property type="molecule type" value="Genomic_DNA"/>
</dbReference>
<protein>
    <recommendedName>
        <fullName evidence="4">F-box domain-containing protein</fullName>
    </recommendedName>
</protein>
<feature type="non-terminal residue" evidence="2">
    <location>
        <position position="1"/>
    </location>
</feature>
<gene>
    <name evidence="2" type="ORF">EV421DRAFT_1834387</name>
</gene>
<dbReference type="AlphaFoldDB" id="A0AA39J421"/>
<name>A0AA39J421_9AGAR</name>
<evidence type="ECO:0000256" key="1">
    <source>
        <dbReference type="SAM" id="Coils"/>
    </source>
</evidence>
<sequence length="591" mass="67467">MTSMNQSTCAFLRDLLSRYDWVSTSSHSLELIALVTTNAVPTAFQATQLKASIEVLDDPITEIQSEIDLLRNAAATLETKVARLKDIRHDYRAALSPIRRLPIEILVEILRWTPKDNIELNAKDDYRSYHVFGFNVFKISQGPWYLGQVCSSWRDAVRFLCPEIWSKLKISCPLKRSEKESPMIPAPKKDMVALLNRALERSHNHRLDVFFICWGFGMDDPGDQIEEPEEMIQCFDLLLTHSKRWGAVELSIVPSFLSRLSLVRGRLDRLEDVYLTCIPNAMPGTMNAFEIAPKLQTFELIGMHAEADIPFPRESLFFFSDARPLPDHDTVPKYLDIIASAPDLFDFSYHHYSSTIPELPGPYHPQIVHQSLQTLSTSLGPLIDSLVVPGLLEMTSASHPRVGMPIMSPRDTLSHIYSLVVRSHCSLTILNFVDTIMDDNLLPILRLSPQLISLCFECNQPSSESDETMKSLFLDMSETIRVEDALHHTLLPRLEYLEFKLHNVEFDAVNYLHVDFVEMIVSRRVPLGSQMLEVLRIEVKGRDFCLPFTGNGGFEKLQRLRDDGLELHLDLHDWEERVLRASMCLSDSEDD</sequence>
<reference evidence="2" key="1">
    <citation type="submission" date="2023-06" db="EMBL/GenBank/DDBJ databases">
        <authorList>
            <consortium name="Lawrence Berkeley National Laboratory"/>
            <person name="Ahrendt S."/>
            <person name="Sahu N."/>
            <person name="Indic B."/>
            <person name="Wong-Bajracharya J."/>
            <person name="Merenyi Z."/>
            <person name="Ke H.-M."/>
            <person name="Monk M."/>
            <person name="Kocsube S."/>
            <person name="Drula E."/>
            <person name="Lipzen A."/>
            <person name="Balint B."/>
            <person name="Henrissat B."/>
            <person name="Andreopoulos B."/>
            <person name="Martin F.M."/>
            <person name="Harder C.B."/>
            <person name="Rigling D."/>
            <person name="Ford K.L."/>
            <person name="Foster G.D."/>
            <person name="Pangilinan J."/>
            <person name="Papanicolaou A."/>
            <person name="Barry K."/>
            <person name="LaButti K."/>
            <person name="Viragh M."/>
            <person name="Koriabine M."/>
            <person name="Yan M."/>
            <person name="Riley R."/>
            <person name="Champramary S."/>
            <person name="Plett K.L."/>
            <person name="Tsai I.J."/>
            <person name="Slot J."/>
            <person name="Sipos G."/>
            <person name="Plett J."/>
            <person name="Nagy L.G."/>
            <person name="Grigoriev I.V."/>
        </authorList>
    </citation>
    <scope>NUCLEOTIDE SEQUENCE</scope>
    <source>
        <strain evidence="2">FPL87.14</strain>
    </source>
</reference>
<keyword evidence="3" id="KW-1185">Reference proteome</keyword>